<feature type="region of interest" description="Disordered" evidence="1">
    <location>
        <begin position="360"/>
        <end position="394"/>
    </location>
</feature>
<evidence type="ECO:0000313" key="4">
    <source>
        <dbReference type="Proteomes" id="UP000656042"/>
    </source>
</evidence>
<feature type="region of interest" description="Disordered" evidence="1">
    <location>
        <begin position="101"/>
        <end position="209"/>
    </location>
</feature>
<feature type="region of interest" description="Disordered" evidence="1">
    <location>
        <begin position="244"/>
        <end position="338"/>
    </location>
</feature>
<keyword evidence="4" id="KW-1185">Reference proteome</keyword>
<feature type="transmembrane region" description="Helical" evidence="2">
    <location>
        <begin position="393"/>
        <end position="413"/>
    </location>
</feature>
<feature type="compositionally biased region" description="Basic and acidic residues" evidence="1">
    <location>
        <begin position="29"/>
        <end position="39"/>
    </location>
</feature>
<evidence type="ECO:0000256" key="2">
    <source>
        <dbReference type="SAM" id="Phobius"/>
    </source>
</evidence>
<proteinExistence type="predicted"/>
<keyword evidence="2" id="KW-1133">Transmembrane helix</keyword>
<evidence type="ECO:0000256" key="1">
    <source>
        <dbReference type="SAM" id="MobiDB-lite"/>
    </source>
</evidence>
<dbReference type="AlphaFoldDB" id="A0A8J3BWB1"/>
<accession>A0A8J3BWB1</accession>
<feature type="transmembrane region" description="Helical" evidence="2">
    <location>
        <begin position="501"/>
        <end position="521"/>
    </location>
</feature>
<feature type="compositionally biased region" description="Low complexity" evidence="1">
    <location>
        <begin position="150"/>
        <end position="163"/>
    </location>
</feature>
<reference evidence="3" key="2">
    <citation type="submission" date="2020-09" db="EMBL/GenBank/DDBJ databases">
        <authorList>
            <person name="Sun Q."/>
            <person name="Zhou Y."/>
        </authorList>
    </citation>
    <scope>NUCLEOTIDE SEQUENCE</scope>
    <source>
        <strain evidence="3">CGMCC 4.7299</strain>
    </source>
</reference>
<organism evidence="3 4">
    <name type="scientific">Mangrovihabitans endophyticus</name>
    <dbReference type="NCBI Taxonomy" id="1751298"/>
    <lineage>
        <taxon>Bacteria</taxon>
        <taxon>Bacillati</taxon>
        <taxon>Actinomycetota</taxon>
        <taxon>Actinomycetes</taxon>
        <taxon>Micromonosporales</taxon>
        <taxon>Micromonosporaceae</taxon>
        <taxon>Mangrovihabitans</taxon>
    </lineage>
</organism>
<keyword evidence="2" id="KW-0472">Membrane</keyword>
<dbReference type="RefSeq" id="WP_189078583.1">
    <property type="nucleotide sequence ID" value="NZ_BMMX01000004.1"/>
</dbReference>
<dbReference type="EMBL" id="BMMX01000004">
    <property type="protein sequence ID" value="GGK83811.1"/>
    <property type="molecule type" value="Genomic_DNA"/>
</dbReference>
<protein>
    <submittedName>
        <fullName evidence="3">Uncharacterized protein</fullName>
    </submittedName>
</protein>
<sequence>MTRNAPRTPPDDGGTSKPHPIPDSAWSRIADEQRERDQELAEASARPRHPRRRDTPEPFMARPPLRAAHDAAPAFSAEALDAHAAGVHDADEALSMPAYLVQAEREAQTEDVETDAAARMSADVDSRAADAPPEADQADTGQEAVEHGTADVAPAPDAKAVPAGRLAPAGTEPAAAEHDHDRRTRGRYQPPTAGGGPRPEVPAAARTEAAPEALQGEIVDAADPRVARTGLAAIVHAAAEHTGDAATGNVSDTGSVVPDTDEPTGSEPLGHESSGSDGGERRPGPEQRSADEPEIMILPEPNRARSGGEKNAVPGQPSGSARTMRTPSGTTASGDAQATERLISRERMENHPFWLTEQERAAAEASGALPARDGAPGTGRRERPGRRPREPRGPAGLVGLVVLGLVAAFFSWVSAEPFWLAVGHGVDGRATVAECVGSGVTQRCHGSFISADDRFVVTDVTLLGVPDGERAPGSVLDARMVSVDSRQVYVGGTGLLINLRWTLGFLLLLLCGYGIAGLTGARQLRTGRTRRSAVLMSLAGPILLLLGFLAATY</sequence>
<feature type="compositionally biased region" description="Polar residues" evidence="1">
    <location>
        <begin position="317"/>
        <end position="336"/>
    </location>
</feature>
<gene>
    <name evidence="3" type="ORF">GCM10012284_17410</name>
</gene>
<name>A0A8J3BWB1_9ACTN</name>
<comment type="caution">
    <text evidence="3">The sequence shown here is derived from an EMBL/GenBank/DDBJ whole genome shotgun (WGS) entry which is preliminary data.</text>
</comment>
<keyword evidence="2" id="KW-0812">Transmembrane</keyword>
<reference evidence="3" key="1">
    <citation type="journal article" date="2014" name="Int. J. Syst. Evol. Microbiol.">
        <title>Complete genome sequence of Corynebacterium casei LMG S-19264T (=DSM 44701T), isolated from a smear-ripened cheese.</title>
        <authorList>
            <consortium name="US DOE Joint Genome Institute (JGI-PGF)"/>
            <person name="Walter F."/>
            <person name="Albersmeier A."/>
            <person name="Kalinowski J."/>
            <person name="Ruckert C."/>
        </authorList>
    </citation>
    <scope>NUCLEOTIDE SEQUENCE</scope>
    <source>
        <strain evidence="3">CGMCC 4.7299</strain>
    </source>
</reference>
<feature type="compositionally biased region" description="Low complexity" evidence="1">
    <location>
        <begin position="129"/>
        <end position="139"/>
    </location>
</feature>
<feature type="compositionally biased region" description="Basic and acidic residues" evidence="1">
    <location>
        <begin position="379"/>
        <end position="392"/>
    </location>
</feature>
<dbReference type="Proteomes" id="UP000656042">
    <property type="component" value="Unassembled WGS sequence"/>
</dbReference>
<feature type="region of interest" description="Disordered" evidence="1">
    <location>
        <begin position="1"/>
        <end position="73"/>
    </location>
</feature>
<feature type="transmembrane region" description="Helical" evidence="2">
    <location>
        <begin position="533"/>
        <end position="551"/>
    </location>
</feature>
<evidence type="ECO:0000313" key="3">
    <source>
        <dbReference type="EMBL" id="GGK83811.1"/>
    </source>
</evidence>
<feature type="compositionally biased region" description="Basic and acidic residues" evidence="1">
    <location>
        <begin position="278"/>
        <end position="291"/>
    </location>
</feature>